<evidence type="ECO:0000313" key="2">
    <source>
        <dbReference type="Proteomes" id="UP000225320"/>
    </source>
</evidence>
<organism evidence="1 2">
    <name type="scientific">Bacillus toyonensis</name>
    <dbReference type="NCBI Taxonomy" id="155322"/>
    <lineage>
        <taxon>Bacteria</taxon>
        <taxon>Bacillati</taxon>
        <taxon>Bacillota</taxon>
        <taxon>Bacilli</taxon>
        <taxon>Bacillales</taxon>
        <taxon>Bacillaceae</taxon>
        <taxon>Bacillus</taxon>
        <taxon>Bacillus cereus group</taxon>
    </lineage>
</organism>
<reference evidence="1 2" key="1">
    <citation type="submission" date="2017-09" db="EMBL/GenBank/DDBJ databases">
        <title>Large-scale bioinformatics analysis of Bacillus genomes uncovers conserved roles of natural products in bacterial physiology.</title>
        <authorList>
            <consortium name="Agbiome Team Llc"/>
            <person name="Bleich R.M."/>
            <person name="Grubbs K.J."/>
            <person name="Santa Maria K.C."/>
            <person name="Allen S.E."/>
            <person name="Farag S."/>
            <person name="Shank E.A."/>
            <person name="Bowers A."/>
        </authorList>
    </citation>
    <scope>NUCLEOTIDE SEQUENCE [LARGE SCALE GENOMIC DNA]</scope>
    <source>
        <strain evidence="1 2">AFS094862</strain>
    </source>
</reference>
<proteinExistence type="predicted"/>
<accession>A0A2B7UWB3</accession>
<protein>
    <submittedName>
        <fullName evidence="1">Uncharacterized protein</fullName>
    </submittedName>
</protein>
<feature type="non-terminal residue" evidence="1">
    <location>
        <position position="1"/>
    </location>
</feature>
<dbReference type="EMBL" id="NVOI01000277">
    <property type="protein sequence ID" value="PGG76432.1"/>
    <property type="molecule type" value="Genomic_DNA"/>
</dbReference>
<dbReference type="AlphaFoldDB" id="A0A2B7UWB3"/>
<name>A0A2B7UWB3_9BACI</name>
<sequence>PPHKGFVEKTLVQSEKEVLQAMEREFMRRVTGR</sequence>
<evidence type="ECO:0000313" key="1">
    <source>
        <dbReference type="EMBL" id="PGG76432.1"/>
    </source>
</evidence>
<comment type="caution">
    <text evidence="1">The sequence shown here is derived from an EMBL/GenBank/DDBJ whole genome shotgun (WGS) entry which is preliminary data.</text>
</comment>
<gene>
    <name evidence="1" type="ORF">CON73_32955</name>
</gene>
<dbReference type="Proteomes" id="UP000225320">
    <property type="component" value="Unassembled WGS sequence"/>
</dbReference>